<comment type="caution">
    <text evidence="2">The sequence shown here is derived from an EMBL/GenBank/DDBJ whole genome shotgun (WGS) entry which is preliminary data.</text>
</comment>
<dbReference type="PANTHER" id="PTHR36833">
    <property type="entry name" value="SLR0610 PROTEIN-RELATED"/>
    <property type="match status" value="1"/>
</dbReference>
<dbReference type="PATRIC" id="fig|999432.5.peg.1977"/>
<name>A0A0E2E2F7_TREDN</name>
<evidence type="ECO:0008006" key="3">
    <source>
        <dbReference type="Google" id="ProtNLM"/>
    </source>
</evidence>
<dbReference type="InterPro" id="IPR010390">
    <property type="entry name" value="ABC-2_transporter-like"/>
</dbReference>
<sequence length="261" mass="29961">MNGLKLYFKYLGILLKSTMQYKASFFLSCLGQFLLTCNSAAALYFLFARFQSIKGFSFAEVIFCYSIMQLSFAITESYARGFDSFSTLIINGDFDRLLLRPRNLPLQVLGSKFEFSRIGRLLIAVVLFFYGIRLGNIDWSFLKVLTVLFMLLGGIAVFSGLFLIYAAISFFTIQSLEFMNIFTDGAREFASYPVSIYGNKILRFCTFIIPYALFQYYPLLFLFDKCKNPTLAFLPLLSFLFLIPAYLFWRFGVSKYKSTGS</sequence>
<feature type="transmembrane region" description="Helical" evidence="1">
    <location>
        <begin position="144"/>
        <end position="168"/>
    </location>
</feature>
<feature type="transmembrane region" description="Helical" evidence="1">
    <location>
        <begin position="55"/>
        <end position="74"/>
    </location>
</feature>
<evidence type="ECO:0000313" key="2">
    <source>
        <dbReference type="EMBL" id="EMB31525.1"/>
    </source>
</evidence>
<feature type="transmembrane region" description="Helical" evidence="1">
    <location>
        <begin position="25"/>
        <end position="48"/>
    </location>
</feature>
<feature type="transmembrane region" description="Helical" evidence="1">
    <location>
        <begin position="201"/>
        <end position="223"/>
    </location>
</feature>
<dbReference type="EMBL" id="AGDV01000020">
    <property type="protein sequence ID" value="EMB31525.1"/>
    <property type="molecule type" value="Genomic_DNA"/>
</dbReference>
<evidence type="ECO:0000256" key="1">
    <source>
        <dbReference type="SAM" id="Phobius"/>
    </source>
</evidence>
<feature type="transmembrane region" description="Helical" evidence="1">
    <location>
        <begin position="230"/>
        <end position="249"/>
    </location>
</feature>
<keyword evidence="1" id="KW-1133">Transmembrane helix</keyword>
<keyword evidence="1" id="KW-0472">Membrane</keyword>
<proteinExistence type="predicted"/>
<dbReference type="RefSeq" id="WP_002685195.1">
    <property type="nucleotide sequence ID" value="NZ_CM001795.1"/>
</dbReference>
<gene>
    <name evidence="2" type="ORF">HMPREF9726_01905</name>
</gene>
<protein>
    <recommendedName>
        <fullName evidence="3">ABC transporter permease</fullName>
    </recommendedName>
</protein>
<keyword evidence="1" id="KW-0812">Transmembrane</keyword>
<dbReference type="AlphaFoldDB" id="A0A0E2E2F7"/>
<dbReference type="HOGENOM" id="CLU_071040_1_0_12"/>
<dbReference type="Proteomes" id="UP000011705">
    <property type="component" value="Chromosome"/>
</dbReference>
<dbReference type="Pfam" id="PF06182">
    <property type="entry name" value="ABC2_membrane_6"/>
    <property type="match status" value="1"/>
</dbReference>
<accession>A0A0E2E2F7</accession>
<feature type="transmembrane region" description="Helical" evidence="1">
    <location>
        <begin position="115"/>
        <end position="132"/>
    </location>
</feature>
<dbReference type="PANTHER" id="PTHR36833:SF1">
    <property type="entry name" value="INTEGRAL MEMBRANE TRANSPORT PROTEIN"/>
    <property type="match status" value="1"/>
</dbReference>
<reference evidence="2" key="1">
    <citation type="submission" date="2012-01" db="EMBL/GenBank/DDBJ databases">
        <title>The Genome Sequence of Treponema denticola H-22.</title>
        <authorList>
            <consortium name="The Broad Institute Genome Sequencing Platform"/>
            <person name="Earl A."/>
            <person name="Ward D."/>
            <person name="Feldgarden M."/>
            <person name="Gevers D."/>
            <person name="Blanton J.M."/>
            <person name="Fenno C.J."/>
            <person name="Baranova O.V."/>
            <person name="Mathney J."/>
            <person name="Dewhirst F.E."/>
            <person name="Izard J."/>
            <person name="Young S.K."/>
            <person name="Zeng Q."/>
            <person name="Gargeya S."/>
            <person name="Fitzgerald M."/>
            <person name="Haas B."/>
            <person name="Abouelleil A."/>
            <person name="Alvarado L."/>
            <person name="Arachchi H.M."/>
            <person name="Berlin A."/>
            <person name="Chapman S.B."/>
            <person name="Gearin G."/>
            <person name="Goldberg J."/>
            <person name="Griggs A."/>
            <person name="Gujja S."/>
            <person name="Hansen M."/>
            <person name="Heiman D."/>
            <person name="Howarth C."/>
            <person name="Larimer J."/>
            <person name="Lui A."/>
            <person name="MacDonald P.J.P."/>
            <person name="McCowen C."/>
            <person name="Montmayeur A."/>
            <person name="Murphy C."/>
            <person name="Neiman D."/>
            <person name="Pearson M."/>
            <person name="Priest M."/>
            <person name="Roberts A."/>
            <person name="Saif S."/>
            <person name="Shea T."/>
            <person name="Sisk P."/>
            <person name="Stolte C."/>
            <person name="Sykes S."/>
            <person name="Wortman J."/>
            <person name="Nusbaum C."/>
            <person name="Birren B."/>
        </authorList>
    </citation>
    <scope>NUCLEOTIDE SEQUENCE [LARGE SCALE GENOMIC DNA]</scope>
    <source>
        <strain evidence="2">H-22</strain>
    </source>
</reference>
<organism evidence="2">
    <name type="scientific">Treponema denticola H-22</name>
    <dbReference type="NCBI Taxonomy" id="999432"/>
    <lineage>
        <taxon>Bacteria</taxon>
        <taxon>Pseudomonadati</taxon>
        <taxon>Spirochaetota</taxon>
        <taxon>Spirochaetia</taxon>
        <taxon>Spirochaetales</taxon>
        <taxon>Treponemataceae</taxon>
        <taxon>Treponema</taxon>
    </lineage>
</organism>